<reference evidence="2" key="3">
    <citation type="submission" date="2025-05" db="UniProtKB">
        <authorList>
            <consortium name="EnsemblMetazoa"/>
        </authorList>
    </citation>
    <scope>IDENTIFICATION</scope>
</reference>
<feature type="signal peptide" evidence="1">
    <location>
        <begin position="1"/>
        <end position="20"/>
    </location>
</feature>
<protein>
    <submittedName>
        <fullName evidence="4">Uncharacterized protein LOC108039187</fullName>
    </submittedName>
</protein>
<proteinExistence type="predicted"/>
<evidence type="ECO:0000313" key="4">
    <source>
        <dbReference type="RefSeq" id="XP_016971601.1"/>
    </source>
</evidence>
<feature type="chain" id="PRO_5028355796" evidence="1">
    <location>
        <begin position="21"/>
        <end position="52"/>
    </location>
</feature>
<reference evidence="4" key="2">
    <citation type="submission" date="2025-04" db="UniProtKB">
        <authorList>
            <consortium name="RefSeq"/>
        </authorList>
    </citation>
    <scope>IDENTIFICATION</scope>
</reference>
<evidence type="ECO:0000256" key="1">
    <source>
        <dbReference type="SAM" id="SignalP"/>
    </source>
</evidence>
<dbReference type="AlphaFoldDB" id="A0A6P4EE66"/>
<gene>
    <name evidence="4" type="primary">LOC108039187</name>
    <name evidence="2" type="synonym">108039187</name>
</gene>
<name>A0A6P4EE66_DRORH</name>
<keyword evidence="1" id="KW-0732">Signal</keyword>
<sequence length="52" mass="5756">MRFLMVLVLIGILAMTFVSASPVPAPDGEVIIIVNQQPQNPDYWYYTTSIAA</sequence>
<keyword evidence="3" id="KW-1185">Reference proteome</keyword>
<dbReference type="RefSeq" id="XP_016971601.1">
    <property type="nucleotide sequence ID" value="XM_017116112.1"/>
</dbReference>
<evidence type="ECO:0000313" key="2">
    <source>
        <dbReference type="EnsemblMetazoa" id="XP_016971601.1"/>
    </source>
</evidence>
<reference evidence="3" key="1">
    <citation type="journal article" date="2021" name="Elife">
        <title>Highly contiguous assemblies of 101 drosophilid genomes.</title>
        <authorList>
            <person name="Kim B.Y."/>
            <person name="Wang J.R."/>
            <person name="Miller D.E."/>
            <person name="Barmina O."/>
            <person name="Delaney E."/>
            <person name="Thompson A."/>
            <person name="Comeault A.A."/>
            <person name="Peede D."/>
            <person name="D'Agostino E.R."/>
            <person name="Pelaez J."/>
            <person name="Aguilar J.M."/>
            <person name="Haji D."/>
            <person name="Matsunaga T."/>
            <person name="Armstrong E.E."/>
            <person name="Zych M."/>
            <person name="Ogawa Y."/>
            <person name="Stamenkovic-Radak M."/>
            <person name="Jelic M."/>
            <person name="Veselinovic M.S."/>
            <person name="Tanaskovic M."/>
            <person name="Eric P."/>
            <person name="Gao J.J."/>
            <person name="Katoh T.K."/>
            <person name="Toda M.J."/>
            <person name="Watabe H."/>
            <person name="Watada M."/>
            <person name="Davis J.S."/>
            <person name="Moyle L.C."/>
            <person name="Manoli G."/>
            <person name="Bertolini E."/>
            <person name="Kostal V."/>
            <person name="Hawley R.S."/>
            <person name="Takahashi A."/>
            <person name="Jones C.D."/>
            <person name="Price D.K."/>
            <person name="Whiteman N."/>
            <person name="Kopp A."/>
            <person name="Matute D.R."/>
            <person name="Petrov D.A."/>
        </authorList>
    </citation>
    <scope>NUCLEOTIDE SEQUENCE [LARGE SCALE GENOMIC DNA]</scope>
</reference>
<evidence type="ECO:0000313" key="3">
    <source>
        <dbReference type="Proteomes" id="UP001652680"/>
    </source>
</evidence>
<dbReference type="EnsemblMetazoa" id="XM_017116112.2">
    <property type="protein sequence ID" value="XP_016971601.1"/>
    <property type="gene ID" value="LOC108039187"/>
</dbReference>
<dbReference type="OrthoDB" id="7860420at2759"/>
<organism evidence="4">
    <name type="scientific">Drosophila rhopaloa</name>
    <name type="common">Fruit fly</name>
    <dbReference type="NCBI Taxonomy" id="1041015"/>
    <lineage>
        <taxon>Eukaryota</taxon>
        <taxon>Metazoa</taxon>
        <taxon>Ecdysozoa</taxon>
        <taxon>Arthropoda</taxon>
        <taxon>Hexapoda</taxon>
        <taxon>Insecta</taxon>
        <taxon>Pterygota</taxon>
        <taxon>Neoptera</taxon>
        <taxon>Endopterygota</taxon>
        <taxon>Diptera</taxon>
        <taxon>Brachycera</taxon>
        <taxon>Muscomorpha</taxon>
        <taxon>Ephydroidea</taxon>
        <taxon>Drosophilidae</taxon>
        <taxon>Drosophila</taxon>
        <taxon>Sophophora</taxon>
    </lineage>
</organism>
<dbReference type="GeneID" id="108039187"/>
<accession>A0A6P4EE66</accession>
<dbReference type="Proteomes" id="UP001652680">
    <property type="component" value="Unassembled WGS sequence"/>
</dbReference>